<dbReference type="GO" id="GO:0005634">
    <property type="term" value="C:nucleus"/>
    <property type="evidence" value="ECO:0007669"/>
    <property type="project" value="TreeGrafter"/>
</dbReference>
<evidence type="ECO:0000256" key="3">
    <source>
        <dbReference type="ARBA" id="ARBA00022723"/>
    </source>
</evidence>
<dbReference type="PROSITE" id="PS51210">
    <property type="entry name" value="PLA2C"/>
    <property type="match status" value="1"/>
</dbReference>
<comment type="domain">
    <text evidence="9">The N-terminal C2 domain associates with lipid membranes upon calcium binding.</text>
</comment>
<dbReference type="Gene3D" id="2.60.40.150">
    <property type="entry name" value="C2 domain"/>
    <property type="match status" value="1"/>
</dbReference>
<dbReference type="PROSITE" id="PS50004">
    <property type="entry name" value="C2"/>
    <property type="match status" value="1"/>
</dbReference>
<comment type="subcellular location">
    <subcellularLocation>
        <location evidence="1">Cytoplasm</location>
    </subcellularLocation>
</comment>
<feature type="domain" description="PLA2c" evidence="12">
    <location>
        <begin position="132"/>
        <end position="735"/>
    </location>
</feature>
<keyword evidence="5 9" id="KW-0106">Calcium</keyword>
<evidence type="ECO:0000259" key="11">
    <source>
        <dbReference type="PROSITE" id="PS50004"/>
    </source>
</evidence>
<name>A0A8C1NCF7_CYPCA</name>
<dbReference type="PANTHER" id="PTHR10728">
    <property type="entry name" value="CYTOSOLIC PHOSPHOLIPASE A2"/>
    <property type="match status" value="1"/>
</dbReference>
<comment type="catalytic activity">
    <reaction evidence="9">
        <text>a 1,2-diacyl-sn-glycero-3-phosphocholine + H2O = a 1-acyl-sn-glycero-3-phosphocholine + a fatty acid + H(+)</text>
        <dbReference type="Rhea" id="RHEA:15801"/>
        <dbReference type="ChEBI" id="CHEBI:15377"/>
        <dbReference type="ChEBI" id="CHEBI:15378"/>
        <dbReference type="ChEBI" id="CHEBI:28868"/>
        <dbReference type="ChEBI" id="CHEBI:57643"/>
        <dbReference type="ChEBI" id="CHEBI:58168"/>
        <dbReference type="EC" id="3.1.1.4"/>
    </reaction>
</comment>
<dbReference type="CDD" id="cd07200">
    <property type="entry name" value="cPLA2_Grp-IVA"/>
    <property type="match status" value="1"/>
</dbReference>
<dbReference type="GO" id="GO:0047498">
    <property type="term" value="F:calcium-dependent phospholipase A2 activity"/>
    <property type="evidence" value="ECO:0007669"/>
    <property type="project" value="TreeGrafter"/>
</dbReference>
<dbReference type="InterPro" id="IPR002642">
    <property type="entry name" value="LysoPLipase_cat_dom"/>
</dbReference>
<evidence type="ECO:0000256" key="1">
    <source>
        <dbReference type="ARBA" id="ARBA00004496"/>
    </source>
</evidence>
<dbReference type="GO" id="GO:0046475">
    <property type="term" value="P:glycerophospholipid catabolic process"/>
    <property type="evidence" value="ECO:0007669"/>
    <property type="project" value="TreeGrafter"/>
</dbReference>
<evidence type="ECO:0000256" key="6">
    <source>
        <dbReference type="ARBA" id="ARBA00022963"/>
    </source>
</evidence>
<dbReference type="Pfam" id="PF01735">
    <property type="entry name" value="PLA2_B"/>
    <property type="match status" value="1"/>
</dbReference>
<organism evidence="13 14">
    <name type="scientific">Cyprinus carpio</name>
    <name type="common">Common carp</name>
    <dbReference type="NCBI Taxonomy" id="7962"/>
    <lineage>
        <taxon>Eukaryota</taxon>
        <taxon>Metazoa</taxon>
        <taxon>Chordata</taxon>
        <taxon>Craniata</taxon>
        <taxon>Vertebrata</taxon>
        <taxon>Euteleostomi</taxon>
        <taxon>Actinopterygii</taxon>
        <taxon>Neopterygii</taxon>
        <taxon>Teleostei</taxon>
        <taxon>Ostariophysi</taxon>
        <taxon>Cypriniformes</taxon>
        <taxon>Cyprinidae</taxon>
        <taxon>Cyprininae</taxon>
        <taxon>Cyprinus</taxon>
    </lineage>
</organism>
<dbReference type="Proteomes" id="UP000694427">
    <property type="component" value="Unplaced"/>
</dbReference>
<feature type="domain" description="C2" evidence="11">
    <location>
        <begin position="1"/>
        <end position="122"/>
    </location>
</feature>
<dbReference type="GO" id="GO:0005783">
    <property type="term" value="C:endoplasmic reticulum"/>
    <property type="evidence" value="ECO:0007669"/>
    <property type="project" value="TreeGrafter"/>
</dbReference>
<evidence type="ECO:0000259" key="12">
    <source>
        <dbReference type="PROSITE" id="PS51210"/>
    </source>
</evidence>
<keyword evidence="7 8" id="KW-0443">Lipid metabolism</keyword>
<protein>
    <recommendedName>
        <fullName evidence="9">Phospholipase A2</fullName>
        <ecNumber evidence="9">3.1.1.4</ecNumber>
    </recommendedName>
</protein>
<keyword evidence="6 8" id="KW-0442">Lipid degradation</keyword>
<dbReference type="InterPro" id="IPR016035">
    <property type="entry name" value="Acyl_Trfase/lysoPLipase"/>
</dbReference>
<evidence type="ECO:0000313" key="14">
    <source>
        <dbReference type="Proteomes" id="UP000694427"/>
    </source>
</evidence>
<dbReference type="SUPFAM" id="SSF49562">
    <property type="entry name" value="C2 domain (Calcium/lipid-binding domain, CaLB)"/>
    <property type="match status" value="1"/>
</dbReference>
<keyword evidence="4 8" id="KW-0378">Hydrolase</keyword>
<sequence length="747" mass="84381">MSSIDPYQYIIVEHQYSHRLKVNVVGAENVTKGAFGDLLDTPDPYVELSIPTTPESRKRTRHINNDINPKWNETFEFILDPNQPNVLEMTLMDANYVMDETLGTAKYSLSKLKVGQTEHVTLSIGTESESFFCSASTDLRFSMALCDQEKLFMQKRKERVMLSIKKLLKMENPRFLPCCTKKRILSLVPTIAILGSGGGFRAMVGFSGVMKALYESGVLDCAAYVAGLSGSTWYMSMLYSHPEFPAKGPGDINMELMNRVSSNPLKLLLPQNINRYVKALWKKKSAGQPVTFTDIFGMLIGETLIPGRMDTKLSSLQAKINEGQSPLPLFTCLHVKPDVSELMFADWVEFSPHEIGMAKYGTFMSPGLFGSKFFMGSVVKQYEENPLHFLMGVWGSAFSILFNRVLGVKETTSSSTMEEELEQIKPEHIVGDDSADNEEETQRGGTESTEAEDERQRHAQASWVQRMLTSIMGDTTLFTTREGRAGKVHNFMLGLNLNSSLPFSPFGCLMNQTSVDEEVDAVTDPDEFERIYEPLDVKSKKIHIVDSGLTFNLPFPLILRPQRGVDLIISFDFSARPSDSSPPFKELLLAEKWARMNKLPFPKIDSKVFDREGLKECYVFKPNKGDKCCPTVIHLVLANIDFRNFKAPGVPRNTDKEIEFGDFDIFDDPASPFSTFNFQYSNQAFKRLHDLMEFNTLNNIEVIKEAIKDSILQRRENPSRCSVSLSLNEIENKKFLKRDTSSAKRHT</sequence>
<dbReference type="SMART" id="SM00022">
    <property type="entry name" value="PLAc"/>
    <property type="match status" value="1"/>
</dbReference>
<dbReference type="GO" id="GO:0005509">
    <property type="term" value="F:calcium ion binding"/>
    <property type="evidence" value="ECO:0007669"/>
    <property type="project" value="InterPro"/>
</dbReference>
<dbReference type="AlphaFoldDB" id="A0A8C1NCF7"/>
<evidence type="ECO:0000256" key="9">
    <source>
        <dbReference type="RuleBase" id="RU362102"/>
    </source>
</evidence>
<evidence type="ECO:0000256" key="10">
    <source>
        <dbReference type="SAM" id="MobiDB-lite"/>
    </source>
</evidence>
<dbReference type="FunFam" id="2.60.40.150:FF:000030">
    <property type="entry name" value="Phospholipase A2"/>
    <property type="match status" value="1"/>
</dbReference>
<evidence type="ECO:0000256" key="5">
    <source>
        <dbReference type="ARBA" id="ARBA00022837"/>
    </source>
</evidence>
<dbReference type="SUPFAM" id="SSF52151">
    <property type="entry name" value="FabD/lysophospholipase-like"/>
    <property type="match status" value="1"/>
</dbReference>
<dbReference type="PANTHER" id="PTHR10728:SF13">
    <property type="entry name" value="CYTOSOLIC PHOSPHOLIPASE A2"/>
    <property type="match status" value="1"/>
</dbReference>
<evidence type="ECO:0000256" key="8">
    <source>
        <dbReference type="PROSITE-ProRule" id="PRU00555"/>
    </source>
</evidence>
<evidence type="ECO:0000256" key="4">
    <source>
        <dbReference type="ARBA" id="ARBA00022801"/>
    </source>
</evidence>
<dbReference type="GO" id="GO:0005794">
    <property type="term" value="C:Golgi apparatus"/>
    <property type="evidence" value="ECO:0007669"/>
    <property type="project" value="TreeGrafter"/>
</dbReference>
<proteinExistence type="predicted"/>
<feature type="region of interest" description="Disordered" evidence="10">
    <location>
        <begin position="412"/>
        <end position="459"/>
    </location>
</feature>
<dbReference type="CDD" id="cd04036">
    <property type="entry name" value="C2_cPLA2"/>
    <property type="match status" value="1"/>
</dbReference>
<dbReference type="InterPro" id="IPR041847">
    <property type="entry name" value="C2_cPLA2"/>
</dbReference>
<dbReference type="GO" id="GO:0005544">
    <property type="term" value="F:calcium-dependent phospholipid binding"/>
    <property type="evidence" value="ECO:0007669"/>
    <property type="project" value="TreeGrafter"/>
</dbReference>
<reference evidence="13" key="1">
    <citation type="submission" date="2025-05" db="UniProtKB">
        <authorList>
            <consortium name="Ensembl"/>
        </authorList>
    </citation>
    <scope>IDENTIFICATION</scope>
</reference>
<dbReference type="Proteomes" id="UP000694700">
    <property type="component" value="Unplaced"/>
</dbReference>
<dbReference type="Ensembl" id="ENSCCRT00015107465.1">
    <property type="protein sequence ID" value="ENSCCRP00015104118.1"/>
    <property type="gene ID" value="ENSCCRG00015041443.1"/>
</dbReference>
<accession>A0A8C1NCF7</accession>
<dbReference type="InterPro" id="IPR000008">
    <property type="entry name" value="C2_dom"/>
</dbReference>
<dbReference type="Pfam" id="PF00168">
    <property type="entry name" value="C2"/>
    <property type="match status" value="1"/>
</dbReference>
<dbReference type="Ensembl" id="ENSCCRT00010099109.1">
    <property type="protein sequence ID" value="ENSCCRP00010089388.1"/>
    <property type="gene ID" value="ENSCCRG00010039038.1"/>
</dbReference>
<evidence type="ECO:0000256" key="2">
    <source>
        <dbReference type="ARBA" id="ARBA00022490"/>
    </source>
</evidence>
<dbReference type="InterPro" id="IPR035892">
    <property type="entry name" value="C2_domain_sf"/>
</dbReference>
<keyword evidence="3 9" id="KW-0479">Metal-binding</keyword>
<dbReference type="GO" id="GO:0005829">
    <property type="term" value="C:cytosol"/>
    <property type="evidence" value="ECO:0007669"/>
    <property type="project" value="TreeGrafter"/>
</dbReference>
<keyword evidence="2 9" id="KW-0963">Cytoplasm</keyword>
<feature type="compositionally biased region" description="Basic and acidic residues" evidence="10">
    <location>
        <begin position="422"/>
        <end position="431"/>
    </location>
</feature>
<dbReference type="Gene3D" id="3.40.1090.10">
    <property type="entry name" value="Cytosolic phospholipase A2 catalytic domain"/>
    <property type="match status" value="1"/>
</dbReference>
<keyword evidence="14" id="KW-1185">Reference proteome</keyword>
<dbReference type="EC" id="3.1.1.4" evidence="9"/>
<evidence type="ECO:0000256" key="7">
    <source>
        <dbReference type="ARBA" id="ARBA00023098"/>
    </source>
</evidence>
<dbReference type="SMART" id="SM00239">
    <property type="entry name" value="C2"/>
    <property type="match status" value="1"/>
</dbReference>
<evidence type="ECO:0000313" key="13">
    <source>
        <dbReference type="Ensembl" id="ENSCCRP00010089388.1"/>
    </source>
</evidence>